<name>A0A6L5GPL6_9FIRM</name>
<comment type="caution">
    <text evidence="1">The sequence shown here is derived from an EMBL/GenBank/DDBJ whole genome shotgun (WGS) entry which is preliminary data.</text>
</comment>
<organism evidence="1 2">
    <name type="scientific">Candidatus Pseudoramibacter fermentans</name>
    <dbReference type="NCBI Taxonomy" id="2594427"/>
    <lineage>
        <taxon>Bacteria</taxon>
        <taxon>Bacillati</taxon>
        <taxon>Bacillota</taxon>
        <taxon>Clostridia</taxon>
        <taxon>Eubacteriales</taxon>
        <taxon>Eubacteriaceae</taxon>
        <taxon>Pseudoramibacter</taxon>
    </lineage>
</organism>
<dbReference type="InterPro" id="IPR006637">
    <property type="entry name" value="ChW"/>
</dbReference>
<proteinExistence type="predicted"/>
<accession>A0A6L5GPL6</accession>
<dbReference type="EMBL" id="VOGB01000003">
    <property type="protein sequence ID" value="MQM72068.1"/>
    <property type="molecule type" value="Genomic_DNA"/>
</dbReference>
<dbReference type="AlphaFoldDB" id="A0A6L5GPL6"/>
<dbReference type="Pfam" id="PF07538">
    <property type="entry name" value="ChW"/>
    <property type="match status" value="6"/>
</dbReference>
<evidence type="ECO:0000313" key="1">
    <source>
        <dbReference type="EMBL" id="MQM72068.1"/>
    </source>
</evidence>
<dbReference type="SMART" id="SM00728">
    <property type="entry name" value="ChW"/>
    <property type="match status" value="6"/>
</dbReference>
<keyword evidence="2" id="KW-1185">Reference proteome</keyword>
<gene>
    <name evidence="1" type="ORF">FRC53_01285</name>
</gene>
<reference evidence="1" key="1">
    <citation type="journal article" date="2020" name="Appl. Environ. Microbiol.">
        <title>Medium-Chain Fatty Acid Synthesis by 'Candidatus Weimeria bifida' gen. nov., sp. nov., and 'Candidatus Pseudoramibacter fermentans' sp. nov.</title>
        <authorList>
            <person name="Scarborough M.J."/>
            <person name="Myers K.S."/>
            <person name="Donohue T.J."/>
            <person name="Noguera D.R."/>
        </authorList>
    </citation>
    <scope>NUCLEOTIDE SEQUENCE</scope>
    <source>
        <strain evidence="1">EUB1.1</strain>
    </source>
</reference>
<dbReference type="Proteomes" id="UP000473648">
    <property type="component" value="Unassembled WGS sequence"/>
</dbReference>
<sequence length="481" mass="53947">MAKKRILSWGIFILGILLCLCMVNAKSTYATEATIRYRTHVQDYGTGEWCQNGESSGTTGESKRLEGIWIKVESDLSGNVEYQTHIQNIGWENSWTQNGEMSGTSGRSLRLEAIRIRLTGDLEKNYDVYYCVHAQNFGWMGWAKNGEAAGTAGYGYRLEAIRIQLVAKGGNAPGPTENAFRQPLVSYQTHVQNIGWQGWRSDGAVAGTSGQSKRLEAICIKLNQDGGIQYRTHIQNIGWENGWKRSGQMSGTSGKSLRLEAIQIELTGDMAEQYDVYYRVHAQNFGWMGWAKNGESAGTEGYAYRLEAIQIQLVPKYGNAPGSTDNAFRKTNFNAAKGAYRTIVNKARIDNGKDAASRGRYALFDIDGDDTPELIIEDWVVYHYYENIKSTIEIYGYRNGKAKEIDISEVRNGFKLYGSNSSTEGNLIFVEPEKKEIVVTKYSYISSDDYIDKELIFAGSGQWRNNYPVPLYSLTNTKPLN</sequence>
<evidence type="ECO:0000313" key="2">
    <source>
        <dbReference type="Proteomes" id="UP000473648"/>
    </source>
</evidence>
<protein>
    <submittedName>
        <fullName evidence="1">Ig domain-containing protein</fullName>
    </submittedName>
</protein>